<dbReference type="PANTHER" id="PTHR42740:SF1">
    <property type="entry name" value="RIBONUCLEASE VAPC3"/>
    <property type="match status" value="1"/>
</dbReference>
<sequence>MREGLLFDTSVWIDFFQGTKAEEVNLLTLYLQEDLPVYSCPVIIQEVLQGIKSDLQFKKVKDSFLALPVLIEDPVEAAIGAAEIYRKLRNKGITIRKSNDCLIAWYALKNSIKVIHRDRDFDLIFKNIKQTDI</sequence>
<dbReference type="EC" id="3.1.-.-" evidence="6"/>
<dbReference type="AlphaFoldDB" id="A0A831LWW4"/>
<evidence type="ECO:0000256" key="3">
    <source>
        <dbReference type="ARBA" id="ARBA00022723"/>
    </source>
</evidence>
<accession>A0A831LWW4</accession>
<feature type="binding site" evidence="6">
    <location>
        <position position="8"/>
    </location>
    <ligand>
        <name>Mg(2+)</name>
        <dbReference type="ChEBI" id="CHEBI:18420"/>
    </ligand>
</feature>
<dbReference type="InterPro" id="IPR029060">
    <property type="entry name" value="PIN-like_dom_sf"/>
</dbReference>
<organism evidence="8">
    <name type="scientific">Mariniphaga anaerophila</name>
    <dbReference type="NCBI Taxonomy" id="1484053"/>
    <lineage>
        <taxon>Bacteria</taxon>
        <taxon>Pseudomonadati</taxon>
        <taxon>Bacteroidota</taxon>
        <taxon>Bacteroidia</taxon>
        <taxon>Marinilabiliales</taxon>
        <taxon>Prolixibacteraceae</taxon>
        <taxon>Mariniphaga</taxon>
    </lineage>
</organism>
<feature type="domain" description="PIN" evidence="7">
    <location>
        <begin position="6"/>
        <end position="122"/>
    </location>
</feature>
<dbReference type="Proteomes" id="UP000886047">
    <property type="component" value="Unassembled WGS sequence"/>
</dbReference>
<dbReference type="GO" id="GO:0090729">
    <property type="term" value="F:toxin activity"/>
    <property type="evidence" value="ECO:0007669"/>
    <property type="project" value="UniProtKB-KW"/>
</dbReference>
<dbReference type="HAMAP" id="MF_00265">
    <property type="entry name" value="VapC_Nob1"/>
    <property type="match status" value="1"/>
</dbReference>
<evidence type="ECO:0000256" key="6">
    <source>
        <dbReference type="HAMAP-Rule" id="MF_00265"/>
    </source>
</evidence>
<reference evidence="8" key="1">
    <citation type="journal article" date="2020" name="mSystems">
        <title>Genome- and Community-Level Interaction Insights into Carbon Utilization and Element Cycling Functions of Hydrothermarchaeota in Hydrothermal Sediment.</title>
        <authorList>
            <person name="Zhou Z."/>
            <person name="Liu Y."/>
            <person name="Xu W."/>
            <person name="Pan J."/>
            <person name="Luo Z.H."/>
            <person name="Li M."/>
        </authorList>
    </citation>
    <scope>NUCLEOTIDE SEQUENCE [LARGE SCALE GENOMIC DNA]</scope>
    <source>
        <strain evidence="8">SpSt-1217</strain>
    </source>
</reference>
<evidence type="ECO:0000256" key="1">
    <source>
        <dbReference type="ARBA" id="ARBA00022649"/>
    </source>
</evidence>
<keyword evidence="2 6" id="KW-0540">Nuclease</keyword>
<dbReference type="GO" id="GO:0000287">
    <property type="term" value="F:magnesium ion binding"/>
    <property type="evidence" value="ECO:0007669"/>
    <property type="project" value="UniProtKB-UniRule"/>
</dbReference>
<keyword evidence="4 6" id="KW-0378">Hydrolase</keyword>
<comment type="cofactor">
    <cofactor evidence="6">
        <name>Mg(2+)</name>
        <dbReference type="ChEBI" id="CHEBI:18420"/>
    </cofactor>
</comment>
<dbReference type="InterPro" id="IPR051749">
    <property type="entry name" value="PINc/VapC_TA_RNase"/>
</dbReference>
<dbReference type="EMBL" id="DSDK01000782">
    <property type="protein sequence ID" value="HDR52690.1"/>
    <property type="molecule type" value="Genomic_DNA"/>
</dbReference>
<dbReference type="InterPro" id="IPR002716">
    <property type="entry name" value="PIN_dom"/>
</dbReference>
<proteinExistence type="inferred from homology"/>
<dbReference type="CDD" id="cd18764">
    <property type="entry name" value="PIN_MtVapC3-like"/>
    <property type="match status" value="1"/>
</dbReference>
<keyword evidence="6" id="KW-0800">Toxin</keyword>
<gene>
    <name evidence="6" type="primary">vapC</name>
    <name evidence="8" type="ORF">ENN90_13910</name>
</gene>
<dbReference type="GO" id="GO:0016787">
    <property type="term" value="F:hydrolase activity"/>
    <property type="evidence" value="ECO:0007669"/>
    <property type="project" value="UniProtKB-KW"/>
</dbReference>
<feature type="binding site" evidence="6">
    <location>
        <position position="100"/>
    </location>
    <ligand>
        <name>Mg(2+)</name>
        <dbReference type="ChEBI" id="CHEBI:18420"/>
    </ligand>
</feature>
<comment type="function">
    <text evidence="6">Toxic component of a toxin-antitoxin (TA) system. An RNase.</text>
</comment>
<evidence type="ECO:0000256" key="4">
    <source>
        <dbReference type="ARBA" id="ARBA00022801"/>
    </source>
</evidence>
<dbReference type="Pfam" id="PF01850">
    <property type="entry name" value="PIN"/>
    <property type="match status" value="1"/>
</dbReference>
<protein>
    <recommendedName>
        <fullName evidence="6">Ribonuclease VapC</fullName>
        <shortName evidence="6">RNase VapC</shortName>
        <ecNumber evidence="6">3.1.-.-</ecNumber>
    </recommendedName>
    <alternativeName>
        <fullName evidence="6">Toxin VapC</fullName>
    </alternativeName>
</protein>
<evidence type="ECO:0000256" key="5">
    <source>
        <dbReference type="ARBA" id="ARBA00022842"/>
    </source>
</evidence>
<dbReference type="InterPro" id="IPR022907">
    <property type="entry name" value="VapC_family"/>
</dbReference>
<dbReference type="PANTHER" id="PTHR42740">
    <property type="entry name" value="RIBONUCLEASE VAPC3"/>
    <property type="match status" value="1"/>
</dbReference>
<keyword evidence="5 6" id="KW-0460">Magnesium</keyword>
<name>A0A831LWW4_9BACT</name>
<comment type="caution">
    <text evidence="8">The sequence shown here is derived from an EMBL/GenBank/DDBJ whole genome shotgun (WGS) entry which is preliminary data.</text>
</comment>
<evidence type="ECO:0000313" key="8">
    <source>
        <dbReference type="EMBL" id="HDR52690.1"/>
    </source>
</evidence>
<dbReference type="SUPFAM" id="SSF88723">
    <property type="entry name" value="PIN domain-like"/>
    <property type="match status" value="1"/>
</dbReference>
<keyword evidence="3 6" id="KW-0479">Metal-binding</keyword>
<evidence type="ECO:0000256" key="2">
    <source>
        <dbReference type="ARBA" id="ARBA00022722"/>
    </source>
</evidence>
<dbReference type="Gene3D" id="3.40.50.1010">
    <property type="entry name" value="5'-nuclease"/>
    <property type="match status" value="1"/>
</dbReference>
<dbReference type="GO" id="GO:0004540">
    <property type="term" value="F:RNA nuclease activity"/>
    <property type="evidence" value="ECO:0007669"/>
    <property type="project" value="InterPro"/>
</dbReference>
<evidence type="ECO:0000259" key="7">
    <source>
        <dbReference type="Pfam" id="PF01850"/>
    </source>
</evidence>
<comment type="similarity">
    <text evidence="6">Belongs to the PINc/VapC protein family.</text>
</comment>
<keyword evidence="1 6" id="KW-1277">Toxin-antitoxin system</keyword>